<evidence type="ECO:0000256" key="2">
    <source>
        <dbReference type="ARBA" id="ARBA00022481"/>
    </source>
</evidence>
<feature type="domain" description="Methyl-accepting transducer" evidence="6">
    <location>
        <begin position="146"/>
        <end position="375"/>
    </location>
</feature>
<dbReference type="InterPro" id="IPR051310">
    <property type="entry name" value="MCP_chemotaxis"/>
</dbReference>
<dbReference type="PANTHER" id="PTHR43531">
    <property type="entry name" value="PROTEIN ICFG"/>
    <property type="match status" value="1"/>
</dbReference>
<dbReference type="PRINTS" id="PR00260">
    <property type="entry name" value="CHEMTRNSDUCR"/>
</dbReference>
<name>A0A4Y9T9Z7_9BURK</name>
<dbReference type="Pfam" id="PF00672">
    <property type="entry name" value="HAMP"/>
    <property type="match status" value="1"/>
</dbReference>
<dbReference type="Gene3D" id="1.10.287.950">
    <property type="entry name" value="Methyl-accepting chemotaxis protein"/>
    <property type="match status" value="1"/>
</dbReference>
<dbReference type="InterPro" id="IPR004089">
    <property type="entry name" value="MCPsignal_dom"/>
</dbReference>
<evidence type="ECO:0000313" key="9">
    <source>
        <dbReference type="Proteomes" id="UP000297258"/>
    </source>
</evidence>
<dbReference type="GO" id="GO:0007165">
    <property type="term" value="P:signal transduction"/>
    <property type="evidence" value="ECO:0007669"/>
    <property type="project" value="UniProtKB-KW"/>
</dbReference>
<evidence type="ECO:0000256" key="1">
    <source>
        <dbReference type="ARBA" id="ARBA00004370"/>
    </source>
</evidence>
<feature type="domain" description="HAMP" evidence="7">
    <location>
        <begin position="89"/>
        <end position="141"/>
    </location>
</feature>
<dbReference type="Pfam" id="PF00015">
    <property type="entry name" value="MCPsignal"/>
    <property type="match status" value="1"/>
</dbReference>
<dbReference type="GO" id="GO:0006935">
    <property type="term" value="P:chemotaxis"/>
    <property type="evidence" value="ECO:0007669"/>
    <property type="project" value="InterPro"/>
</dbReference>
<organism evidence="8 9">
    <name type="scientific">Massilia horti</name>
    <dbReference type="NCBI Taxonomy" id="2562153"/>
    <lineage>
        <taxon>Bacteria</taxon>
        <taxon>Pseudomonadati</taxon>
        <taxon>Pseudomonadota</taxon>
        <taxon>Betaproteobacteria</taxon>
        <taxon>Burkholderiales</taxon>
        <taxon>Oxalobacteraceae</taxon>
        <taxon>Telluria group</taxon>
        <taxon>Massilia</taxon>
    </lineage>
</organism>
<keyword evidence="9" id="KW-1185">Reference proteome</keyword>
<keyword evidence="5" id="KW-0472">Membrane</keyword>
<proteinExistence type="inferred from homology"/>
<dbReference type="SMART" id="SM00283">
    <property type="entry name" value="MA"/>
    <property type="match status" value="1"/>
</dbReference>
<evidence type="ECO:0000256" key="5">
    <source>
        <dbReference type="SAM" id="Phobius"/>
    </source>
</evidence>
<reference evidence="8 9" key="1">
    <citation type="submission" date="2019-03" db="EMBL/GenBank/DDBJ databases">
        <title>Draft genome of Massilia hortus sp. nov., a novel bacterial species of the Oxalobacteraceae family.</title>
        <authorList>
            <person name="Peta V."/>
            <person name="Raths R."/>
            <person name="Bucking H."/>
        </authorList>
    </citation>
    <scope>NUCLEOTIDE SEQUENCE [LARGE SCALE GENOMIC DNA]</scope>
    <source>
        <strain evidence="8 9">ONC3</strain>
    </source>
</reference>
<evidence type="ECO:0000256" key="4">
    <source>
        <dbReference type="PROSITE-ProRule" id="PRU00284"/>
    </source>
</evidence>
<dbReference type="GO" id="GO:0005886">
    <property type="term" value="C:plasma membrane"/>
    <property type="evidence" value="ECO:0007669"/>
    <property type="project" value="TreeGrafter"/>
</dbReference>
<dbReference type="OrthoDB" id="8698080at2"/>
<dbReference type="SMART" id="SM00304">
    <property type="entry name" value="HAMP"/>
    <property type="match status" value="1"/>
</dbReference>
<evidence type="ECO:0000313" key="8">
    <source>
        <dbReference type="EMBL" id="TFW35361.1"/>
    </source>
</evidence>
<evidence type="ECO:0000256" key="3">
    <source>
        <dbReference type="ARBA" id="ARBA00029447"/>
    </source>
</evidence>
<comment type="caution">
    <text evidence="8">The sequence shown here is derived from an EMBL/GenBank/DDBJ whole genome shotgun (WGS) entry which is preliminary data.</text>
</comment>
<dbReference type="PROSITE" id="PS50885">
    <property type="entry name" value="HAMP"/>
    <property type="match status" value="1"/>
</dbReference>
<accession>A0A4Y9T9Z7</accession>
<dbReference type="InterPro" id="IPR004090">
    <property type="entry name" value="Chemotax_Me-accpt_rcpt"/>
</dbReference>
<dbReference type="GO" id="GO:0004888">
    <property type="term" value="F:transmembrane signaling receptor activity"/>
    <property type="evidence" value="ECO:0007669"/>
    <property type="project" value="InterPro"/>
</dbReference>
<gene>
    <name evidence="8" type="ORF">E4O92_02110</name>
</gene>
<sequence>MQITNFRIGFRLNFAFALTIALLAVVVALGATELRAAAGAIEQQATLHGAASPAALTASSAARRAAVALLVLGAGGAFLSVLTGWVIAGGIVRPVRHAVKVARTVAAGDLASHIEVRSQDEVGQLSAALKEMNESLSSIVMGVRNGTAEIHRASSDIASGNRDLSQRTETQAAALQQTAASMEQLLGTVRQNADSAQQANQLVMSASAVAQRGGAAVGEVVAKMDAINVASRKVVDIIGVIDSIAFQTNILALNAAVEAARAGEQGRGFAVVAGEVRTLAQRSAAAAQQVKALIGDSAGQVDAGARLATDAGRTMEQVVASVQRVANIMSEISAASAEQVAGIEQVNSAIAQMDQTTRQNAALVGQAAAAATAMREQARQLADAVGVFRLAGGRAGEPAAGRQALAAPRTIETTLHGGM</sequence>
<keyword evidence="2" id="KW-0488">Methylation</keyword>
<dbReference type="RefSeq" id="WP_135188096.1">
    <property type="nucleotide sequence ID" value="NZ_SPUM01000011.1"/>
</dbReference>
<dbReference type="AlphaFoldDB" id="A0A4Y9T9Z7"/>
<dbReference type="FunFam" id="1.10.287.950:FF:000001">
    <property type="entry name" value="Methyl-accepting chemotaxis sensory transducer"/>
    <property type="match status" value="1"/>
</dbReference>
<dbReference type="Proteomes" id="UP000297258">
    <property type="component" value="Unassembled WGS sequence"/>
</dbReference>
<comment type="subcellular location">
    <subcellularLocation>
        <location evidence="1">Membrane</location>
    </subcellularLocation>
</comment>
<dbReference type="PROSITE" id="PS50111">
    <property type="entry name" value="CHEMOTAXIS_TRANSDUC_2"/>
    <property type="match status" value="1"/>
</dbReference>
<evidence type="ECO:0000259" key="7">
    <source>
        <dbReference type="PROSITE" id="PS50885"/>
    </source>
</evidence>
<dbReference type="CDD" id="cd06225">
    <property type="entry name" value="HAMP"/>
    <property type="match status" value="1"/>
</dbReference>
<feature type="transmembrane region" description="Helical" evidence="5">
    <location>
        <begin position="65"/>
        <end position="88"/>
    </location>
</feature>
<feature type="transmembrane region" description="Helical" evidence="5">
    <location>
        <begin position="12"/>
        <end position="31"/>
    </location>
</feature>
<protein>
    <submittedName>
        <fullName evidence="8">HAMP domain-containing protein</fullName>
    </submittedName>
</protein>
<dbReference type="PANTHER" id="PTHR43531:SF14">
    <property type="entry name" value="METHYL-ACCEPTING CHEMOTAXIS PROTEIN I-RELATED"/>
    <property type="match status" value="1"/>
</dbReference>
<dbReference type="SUPFAM" id="SSF58104">
    <property type="entry name" value="Methyl-accepting chemotaxis protein (MCP) signaling domain"/>
    <property type="match status" value="1"/>
</dbReference>
<evidence type="ECO:0000259" key="6">
    <source>
        <dbReference type="PROSITE" id="PS50111"/>
    </source>
</evidence>
<keyword evidence="5" id="KW-0812">Transmembrane</keyword>
<dbReference type="InterPro" id="IPR003660">
    <property type="entry name" value="HAMP_dom"/>
</dbReference>
<keyword evidence="5" id="KW-1133">Transmembrane helix</keyword>
<comment type="similarity">
    <text evidence="3">Belongs to the methyl-accepting chemotaxis (MCP) protein family.</text>
</comment>
<keyword evidence="4" id="KW-0807">Transducer</keyword>
<dbReference type="EMBL" id="SPUM01000011">
    <property type="protein sequence ID" value="TFW35361.1"/>
    <property type="molecule type" value="Genomic_DNA"/>
</dbReference>